<dbReference type="EMBL" id="WHUW01000030">
    <property type="protein sequence ID" value="KAF8434046.1"/>
    <property type="molecule type" value="Genomic_DNA"/>
</dbReference>
<organism evidence="1 2">
    <name type="scientific">Boletus edulis BED1</name>
    <dbReference type="NCBI Taxonomy" id="1328754"/>
    <lineage>
        <taxon>Eukaryota</taxon>
        <taxon>Fungi</taxon>
        <taxon>Dikarya</taxon>
        <taxon>Basidiomycota</taxon>
        <taxon>Agaricomycotina</taxon>
        <taxon>Agaricomycetes</taxon>
        <taxon>Agaricomycetidae</taxon>
        <taxon>Boletales</taxon>
        <taxon>Boletineae</taxon>
        <taxon>Boletaceae</taxon>
        <taxon>Boletoideae</taxon>
        <taxon>Boletus</taxon>
    </lineage>
</organism>
<name>A0AAD4GBN1_BOLED</name>
<reference evidence="1" key="2">
    <citation type="journal article" date="2020" name="Nat. Commun.">
        <title>Large-scale genome sequencing of mycorrhizal fungi provides insights into the early evolution of symbiotic traits.</title>
        <authorList>
            <person name="Miyauchi S."/>
            <person name="Kiss E."/>
            <person name="Kuo A."/>
            <person name="Drula E."/>
            <person name="Kohler A."/>
            <person name="Sanchez-Garcia M."/>
            <person name="Morin E."/>
            <person name="Andreopoulos B."/>
            <person name="Barry K.W."/>
            <person name="Bonito G."/>
            <person name="Buee M."/>
            <person name="Carver A."/>
            <person name="Chen C."/>
            <person name="Cichocki N."/>
            <person name="Clum A."/>
            <person name="Culley D."/>
            <person name="Crous P.W."/>
            <person name="Fauchery L."/>
            <person name="Girlanda M."/>
            <person name="Hayes R.D."/>
            <person name="Keri Z."/>
            <person name="LaButti K."/>
            <person name="Lipzen A."/>
            <person name="Lombard V."/>
            <person name="Magnuson J."/>
            <person name="Maillard F."/>
            <person name="Murat C."/>
            <person name="Nolan M."/>
            <person name="Ohm R.A."/>
            <person name="Pangilinan J."/>
            <person name="Pereira M.F."/>
            <person name="Perotto S."/>
            <person name="Peter M."/>
            <person name="Pfister S."/>
            <person name="Riley R."/>
            <person name="Sitrit Y."/>
            <person name="Stielow J.B."/>
            <person name="Szollosi G."/>
            <person name="Zifcakova L."/>
            <person name="Stursova M."/>
            <person name="Spatafora J.W."/>
            <person name="Tedersoo L."/>
            <person name="Vaario L.M."/>
            <person name="Yamada A."/>
            <person name="Yan M."/>
            <person name="Wang P."/>
            <person name="Xu J."/>
            <person name="Bruns T."/>
            <person name="Baldrian P."/>
            <person name="Vilgalys R."/>
            <person name="Dunand C."/>
            <person name="Henrissat B."/>
            <person name="Grigoriev I.V."/>
            <person name="Hibbett D."/>
            <person name="Nagy L.G."/>
            <person name="Martin F.M."/>
        </authorList>
    </citation>
    <scope>NUCLEOTIDE SEQUENCE</scope>
    <source>
        <strain evidence="1">BED1</strain>
    </source>
</reference>
<reference evidence="1" key="1">
    <citation type="submission" date="2019-10" db="EMBL/GenBank/DDBJ databases">
        <authorList>
            <consortium name="DOE Joint Genome Institute"/>
            <person name="Kuo A."/>
            <person name="Miyauchi S."/>
            <person name="Kiss E."/>
            <person name="Drula E."/>
            <person name="Kohler A."/>
            <person name="Sanchez-Garcia M."/>
            <person name="Andreopoulos B."/>
            <person name="Barry K.W."/>
            <person name="Bonito G."/>
            <person name="Buee M."/>
            <person name="Carver A."/>
            <person name="Chen C."/>
            <person name="Cichocki N."/>
            <person name="Clum A."/>
            <person name="Culley D."/>
            <person name="Crous P.W."/>
            <person name="Fauchery L."/>
            <person name="Girlanda M."/>
            <person name="Hayes R."/>
            <person name="Keri Z."/>
            <person name="LaButti K."/>
            <person name="Lipzen A."/>
            <person name="Lombard V."/>
            <person name="Magnuson J."/>
            <person name="Maillard F."/>
            <person name="Morin E."/>
            <person name="Murat C."/>
            <person name="Nolan M."/>
            <person name="Ohm R."/>
            <person name="Pangilinan J."/>
            <person name="Pereira M."/>
            <person name="Perotto S."/>
            <person name="Peter M."/>
            <person name="Riley R."/>
            <person name="Sitrit Y."/>
            <person name="Stielow B."/>
            <person name="Szollosi G."/>
            <person name="Zifcakova L."/>
            <person name="Stursova M."/>
            <person name="Spatafora J.W."/>
            <person name="Tedersoo L."/>
            <person name="Vaario L.-M."/>
            <person name="Yamada A."/>
            <person name="Yan M."/>
            <person name="Wang P."/>
            <person name="Xu J."/>
            <person name="Bruns T."/>
            <person name="Baldrian P."/>
            <person name="Vilgalys R."/>
            <person name="Henrissat B."/>
            <person name="Grigoriev I.V."/>
            <person name="Hibbett D."/>
            <person name="Nagy L.G."/>
            <person name="Martin F.M."/>
        </authorList>
    </citation>
    <scope>NUCLEOTIDE SEQUENCE</scope>
    <source>
        <strain evidence="1">BED1</strain>
    </source>
</reference>
<dbReference type="Proteomes" id="UP001194468">
    <property type="component" value="Unassembled WGS sequence"/>
</dbReference>
<comment type="caution">
    <text evidence="1">The sequence shown here is derived from an EMBL/GenBank/DDBJ whole genome shotgun (WGS) entry which is preliminary data.</text>
</comment>
<sequence length="334" mass="36700">MSAFRRGDKLSFVLLKGDNIVLFALSPRTETTTRSASLRSGAIQLYTFKCPPSPLCLRFAISILETLVTQCHVHQGHVALQRTISWNDELGPSVVPSIFRNTTGSPSSSSLWGGDPDNAFKDECTPGITSVCTVCTSNNKPIPSVDMPAVHPPVTTLAVIKEIQENILQDYTEPAQHLSVILFATGHDAPEIVTTPYTDGLLSVTRWLCDDMHLNYYVSSSETTFVGVRRHMFKRFPTSRGIPFPHAYSMFYWAQDLKMPVNQALLSCCAGAAENHLLRGNIIVVKHRQSSRDKFEDMTTEDMALVASVVGSAVGGSLLDCVDEYDMALNAIEV</sequence>
<gene>
    <name evidence="1" type="ORF">L210DRAFT_3506726</name>
</gene>
<protein>
    <submittedName>
        <fullName evidence="1">Uncharacterized protein</fullName>
    </submittedName>
</protein>
<accession>A0AAD4GBN1</accession>
<keyword evidence="2" id="KW-1185">Reference proteome</keyword>
<evidence type="ECO:0000313" key="1">
    <source>
        <dbReference type="EMBL" id="KAF8434046.1"/>
    </source>
</evidence>
<dbReference type="AlphaFoldDB" id="A0AAD4GBN1"/>
<proteinExistence type="predicted"/>
<evidence type="ECO:0000313" key="2">
    <source>
        <dbReference type="Proteomes" id="UP001194468"/>
    </source>
</evidence>